<gene>
    <name evidence="1" type="ORF">KGA66_28795</name>
</gene>
<protein>
    <submittedName>
        <fullName evidence="1">Uncharacterized protein</fullName>
    </submittedName>
</protein>
<evidence type="ECO:0000313" key="2">
    <source>
        <dbReference type="Proteomes" id="UP000677913"/>
    </source>
</evidence>
<evidence type="ECO:0000313" key="1">
    <source>
        <dbReference type="EMBL" id="MBS2967066.1"/>
    </source>
</evidence>
<sequence>MPYKLKFSTRAETQYQALVNGGAATTAKLKKVQRALALLEQNPRYPGLHSHQYENFPGAPKEKVWDSYVENKAPNAWRIFWTYGPNETVDGKETAVITVLAITPHP</sequence>
<accession>A0A8J7WR40</accession>
<dbReference type="AlphaFoldDB" id="A0A8J7WR40"/>
<reference evidence="1" key="1">
    <citation type="submission" date="2021-04" db="EMBL/GenBank/DDBJ databases">
        <title>Genome based classification of Actinospica acidithermotolerans sp. nov., an actinobacterium isolated from an Indonesian hot spring.</title>
        <authorList>
            <person name="Kusuma A.B."/>
            <person name="Putra K.E."/>
            <person name="Nafisah S."/>
            <person name="Loh J."/>
            <person name="Nouioui I."/>
            <person name="Goodfellow M."/>
        </authorList>
    </citation>
    <scope>NUCLEOTIDE SEQUENCE</scope>
    <source>
        <strain evidence="1">DSM 45618</strain>
    </source>
</reference>
<comment type="caution">
    <text evidence="1">The sequence shown here is derived from an EMBL/GenBank/DDBJ whole genome shotgun (WGS) entry which is preliminary data.</text>
</comment>
<keyword evidence="2" id="KW-1185">Reference proteome</keyword>
<organism evidence="1 2">
    <name type="scientific">Actinocrinis puniceicyclus</name>
    <dbReference type="NCBI Taxonomy" id="977794"/>
    <lineage>
        <taxon>Bacteria</taxon>
        <taxon>Bacillati</taxon>
        <taxon>Actinomycetota</taxon>
        <taxon>Actinomycetes</taxon>
        <taxon>Catenulisporales</taxon>
        <taxon>Actinospicaceae</taxon>
        <taxon>Actinocrinis</taxon>
    </lineage>
</organism>
<name>A0A8J7WR40_9ACTN</name>
<dbReference type="EMBL" id="JAGSXH010000286">
    <property type="protein sequence ID" value="MBS2967066.1"/>
    <property type="molecule type" value="Genomic_DNA"/>
</dbReference>
<proteinExistence type="predicted"/>
<dbReference type="Proteomes" id="UP000677913">
    <property type="component" value="Unassembled WGS sequence"/>
</dbReference>